<proteinExistence type="predicted"/>
<keyword evidence="3" id="KW-1185">Reference proteome</keyword>
<dbReference type="AlphaFoldDB" id="A0A8J7SC76"/>
<name>A0A8J7SC76_9RHOB</name>
<evidence type="ECO:0000313" key="3">
    <source>
        <dbReference type="Proteomes" id="UP000655420"/>
    </source>
</evidence>
<gene>
    <name evidence="2" type="ORF">H0I76_02700</name>
</gene>
<organism evidence="2 3">
    <name type="scientific">Thermohalobaculum xanthum</name>
    <dbReference type="NCBI Taxonomy" id="2753746"/>
    <lineage>
        <taxon>Bacteria</taxon>
        <taxon>Pseudomonadati</taxon>
        <taxon>Pseudomonadota</taxon>
        <taxon>Alphaproteobacteria</taxon>
        <taxon>Rhodobacterales</taxon>
        <taxon>Paracoccaceae</taxon>
        <taxon>Thermohalobaculum</taxon>
    </lineage>
</organism>
<keyword evidence="1" id="KW-0812">Transmembrane</keyword>
<feature type="transmembrane region" description="Helical" evidence="1">
    <location>
        <begin position="65"/>
        <end position="83"/>
    </location>
</feature>
<dbReference type="Proteomes" id="UP000655420">
    <property type="component" value="Unassembled WGS sequence"/>
</dbReference>
<keyword evidence="1" id="KW-0472">Membrane</keyword>
<accession>A0A8J7SC76</accession>
<dbReference type="RefSeq" id="WP_200606692.1">
    <property type="nucleotide sequence ID" value="NZ_JAEHHL010000001.1"/>
</dbReference>
<reference evidence="2" key="1">
    <citation type="submission" date="2020-12" db="EMBL/GenBank/DDBJ databases">
        <title>Bacterial taxonomy.</title>
        <authorList>
            <person name="Pan X."/>
        </authorList>
    </citation>
    <scope>NUCLEOTIDE SEQUENCE</scope>
    <source>
        <strain evidence="2">M0105</strain>
    </source>
</reference>
<protein>
    <submittedName>
        <fullName evidence="2">Uncharacterized protein</fullName>
    </submittedName>
</protein>
<evidence type="ECO:0000313" key="2">
    <source>
        <dbReference type="EMBL" id="MBK0398086.1"/>
    </source>
</evidence>
<sequence length="99" mass="11504">MSIYSEPTLDPNDVPRAKKGEPARWFDHKRNVNKIVYGVYGFSAFLLLIDPLIHKHGPFAIEHWIGFYGIYGFVGCVFLVLAAKELRKVVMRPEDYYDR</sequence>
<dbReference type="EMBL" id="JAEHHL010000001">
    <property type="protein sequence ID" value="MBK0398086.1"/>
    <property type="molecule type" value="Genomic_DNA"/>
</dbReference>
<evidence type="ECO:0000256" key="1">
    <source>
        <dbReference type="SAM" id="Phobius"/>
    </source>
</evidence>
<feature type="transmembrane region" description="Helical" evidence="1">
    <location>
        <begin position="35"/>
        <end position="53"/>
    </location>
</feature>
<comment type="caution">
    <text evidence="2">The sequence shown here is derived from an EMBL/GenBank/DDBJ whole genome shotgun (WGS) entry which is preliminary data.</text>
</comment>
<keyword evidence="1" id="KW-1133">Transmembrane helix</keyword>